<dbReference type="Gene3D" id="1.10.3300.10">
    <property type="entry name" value="Jann2411-like domain"/>
    <property type="match status" value="1"/>
</dbReference>
<name>A0A7J9V1N4_9MICO</name>
<dbReference type="Proteomes" id="UP000429644">
    <property type="component" value="Unassembled WGS sequence"/>
</dbReference>
<protein>
    <recommendedName>
        <fullName evidence="1">Zinc finger CGNR domain-containing protein</fullName>
    </recommendedName>
</protein>
<sequence length="202" mass="21165">VSESSYVGGAPLLGDAPALDLANTHYAVRGRPRDGLASPVDLAAWARELAPRLPMVDVAALADLPVADRDVARFLDLRAAVRGIAENLTGGHVPVASDVAVVNAAADRAPSSPALVITPRGDLAKRARAGAPLLDQILAGIAGDAVDLFAGERAARLRACQAPGCPLYFLKDHPRREWCMPACGNRVRAARAYRKRTKPVGA</sequence>
<organism evidence="2 3">
    <name type="scientific">Georgenia ruanii</name>
    <dbReference type="NCBI Taxonomy" id="348442"/>
    <lineage>
        <taxon>Bacteria</taxon>
        <taxon>Bacillati</taxon>
        <taxon>Actinomycetota</taxon>
        <taxon>Actinomycetes</taxon>
        <taxon>Micrococcales</taxon>
        <taxon>Bogoriellaceae</taxon>
        <taxon>Georgenia</taxon>
    </lineage>
</organism>
<dbReference type="InterPro" id="IPR021005">
    <property type="entry name" value="Znf_CGNR"/>
</dbReference>
<feature type="domain" description="Zinc finger CGNR" evidence="1">
    <location>
        <begin position="156"/>
        <end position="196"/>
    </location>
</feature>
<dbReference type="PANTHER" id="PTHR35525">
    <property type="entry name" value="BLL6575 PROTEIN"/>
    <property type="match status" value="1"/>
</dbReference>
<evidence type="ECO:0000259" key="1">
    <source>
        <dbReference type="Pfam" id="PF11706"/>
    </source>
</evidence>
<reference evidence="2 3" key="1">
    <citation type="submission" date="2019-10" db="EMBL/GenBank/DDBJ databases">
        <title>Georgenia wutianyii sp. nov. and Georgenia yuyongxinii sp. nov. isolated from plateau pika (Ochotona curzoniae) in the Qinghai-Tibet plateau of China.</title>
        <authorList>
            <person name="Tian Z."/>
        </authorList>
    </citation>
    <scope>NUCLEOTIDE SEQUENCE [LARGE SCALE GENOMIC DNA]</scope>
    <source>
        <strain evidence="2 3">JCM 15130</strain>
    </source>
</reference>
<dbReference type="SUPFAM" id="SSF160904">
    <property type="entry name" value="Jann2411-like"/>
    <property type="match status" value="1"/>
</dbReference>
<proteinExistence type="predicted"/>
<dbReference type="Pfam" id="PF07336">
    <property type="entry name" value="ABATE"/>
    <property type="match status" value="1"/>
</dbReference>
<dbReference type="InterPro" id="IPR010852">
    <property type="entry name" value="ABATE"/>
</dbReference>
<dbReference type="Pfam" id="PF11706">
    <property type="entry name" value="zf-CGNR"/>
    <property type="match status" value="1"/>
</dbReference>
<feature type="non-terminal residue" evidence="2">
    <location>
        <position position="1"/>
    </location>
</feature>
<comment type="caution">
    <text evidence="2">The sequence shown here is derived from an EMBL/GenBank/DDBJ whole genome shotgun (WGS) entry which is preliminary data.</text>
</comment>
<dbReference type="InterPro" id="IPR023286">
    <property type="entry name" value="ABATE_dom_sf"/>
</dbReference>
<dbReference type="PANTHER" id="PTHR35525:SF3">
    <property type="entry name" value="BLL6575 PROTEIN"/>
    <property type="match status" value="1"/>
</dbReference>
<gene>
    <name evidence="2" type="ORF">GB882_17715</name>
</gene>
<dbReference type="AlphaFoldDB" id="A0A7J9V1N4"/>
<evidence type="ECO:0000313" key="2">
    <source>
        <dbReference type="EMBL" id="MPV90513.1"/>
    </source>
</evidence>
<dbReference type="EMBL" id="WHPD01003804">
    <property type="protein sequence ID" value="MPV90513.1"/>
    <property type="molecule type" value="Genomic_DNA"/>
</dbReference>
<evidence type="ECO:0000313" key="3">
    <source>
        <dbReference type="Proteomes" id="UP000429644"/>
    </source>
</evidence>
<keyword evidence="3" id="KW-1185">Reference proteome</keyword>
<accession>A0A7J9V1N4</accession>